<dbReference type="Pfam" id="PF21307">
    <property type="entry name" value="Glyco_hydro_95_C"/>
    <property type="match status" value="1"/>
</dbReference>
<dbReference type="PROSITE" id="PS51318">
    <property type="entry name" value="TAT"/>
    <property type="match status" value="1"/>
</dbReference>
<dbReference type="InterPro" id="IPR008928">
    <property type="entry name" value="6-hairpin_glycosidase_sf"/>
</dbReference>
<dbReference type="InterPro" id="IPR049053">
    <property type="entry name" value="AFCA-like_C"/>
</dbReference>
<feature type="chain" id="PRO_5039704479" evidence="2">
    <location>
        <begin position="33"/>
        <end position="754"/>
    </location>
</feature>
<dbReference type="InterPro" id="IPR054363">
    <property type="entry name" value="GH95_cat"/>
</dbReference>
<feature type="signal peptide" evidence="2">
    <location>
        <begin position="1"/>
        <end position="32"/>
    </location>
</feature>
<dbReference type="InterPro" id="IPR012341">
    <property type="entry name" value="6hp_glycosidase-like_sf"/>
</dbReference>
<dbReference type="InterPro" id="IPR006311">
    <property type="entry name" value="TAT_signal"/>
</dbReference>
<gene>
    <name evidence="5" type="ORF">SAMN05421504_107400</name>
</gene>
<dbReference type="EMBL" id="FNON01000007">
    <property type="protein sequence ID" value="SDY90799.1"/>
    <property type="molecule type" value="Genomic_DNA"/>
</dbReference>
<dbReference type="Pfam" id="PF22124">
    <property type="entry name" value="Glyco_hydro_95_cat"/>
    <property type="match status" value="1"/>
</dbReference>
<reference evidence="5 6" key="1">
    <citation type="submission" date="2016-10" db="EMBL/GenBank/DDBJ databases">
        <authorList>
            <person name="de Groot N.N."/>
        </authorList>
    </citation>
    <scope>NUCLEOTIDE SEQUENCE [LARGE SCALE GENOMIC DNA]</scope>
    <source>
        <strain evidence="5 6">CPCC 202699</strain>
    </source>
</reference>
<keyword evidence="6" id="KW-1185">Reference proteome</keyword>
<dbReference type="OrthoDB" id="9816459at2"/>
<proteinExistence type="predicted"/>
<evidence type="ECO:0000259" key="4">
    <source>
        <dbReference type="Pfam" id="PF22124"/>
    </source>
</evidence>
<dbReference type="SUPFAM" id="SSF48208">
    <property type="entry name" value="Six-hairpin glycosidases"/>
    <property type="match status" value="1"/>
</dbReference>
<evidence type="ECO:0000256" key="1">
    <source>
        <dbReference type="SAM" id="MobiDB-lite"/>
    </source>
</evidence>
<evidence type="ECO:0000259" key="3">
    <source>
        <dbReference type="Pfam" id="PF21307"/>
    </source>
</evidence>
<keyword evidence="2" id="KW-0732">Signal</keyword>
<protein>
    <submittedName>
        <fullName evidence="5">Alpha-L-fucosidase 2</fullName>
    </submittedName>
</protein>
<organism evidence="5 6">
    <name type="scientific">Amycolatopsis xylanica</name>
    <dbReference type="NCBI Taxonomy" id="589385"/>
    <lineage>
        <taxon>Bacteria</taxon>
        <taxon>Bacillati</taxon>
        <taxon>Actinomycetota</taxon>
        <taxon>Actinomycetes</taxon>
        <taxon>Pseudonocardiales</taxon>
        <taxon>Pseudonocardiaceae</taxon>
        <taxon>Amycolatopsis</taxon>
    </lineage>
</organism>
<name>A0A1H3NRJ9_9PSEU</name>
<sequence>MTGSPFTRRVLLGGAAALAGTAFLQPSASANALVITDKVDWARYLGALDPVWKSVPTTFYQGPFLGNGGLGAALYQASGKRLAFKLGDSRVRDHQGTGGTNFGNARLPIGTLTLKTTGDVTDVDLRLSLWNAEVTGTVTTTKGVLKIRAYVHAKRDVLVVSASVQSGSEAVTWTFAAAVAKSPRLDFKPAPSGLKTNPPATVSGTTCTQDLAAGGQTVTQWRLRTEPDGKTKTLLATVAHTFPGKTAGAVTNQTLDAAGALSESQLAAEHQSWWNAFYPKSFVSIPDARLEGFYWIQLYKLASATRRDRPVLGTCGPWLEPTPWPGTWWNLNVQLEYWLLNATSHPELDSLSESLDRSRTALVDNVASQYRSDSMAIARTTQEDLRSGTAPQPGADGDPEVGNLTWALHNAWLSYRHSMDDSVLRELVFPLLRKAINYYLHFLAKDSGGVYHLPKTFSPEYASTKDCNYDLALIHWGCGTLLAANKRLGLNDPLAAKWQDVLDHLVKPPQDATNGFWIGADKQLTSSHRHYSHLLWFYPLYRLDVTTSSANRAALTKSLDRWLGFTGAQQGYTFTGSGSMYAALGDGDKARTQLTALLDKYIQPNTMYKESGPVIETPLSGAQTLHDMLVQSWGGTIRVFPAVPSAWTDTCVHNFRTEGAFLVSAVRKAGKTQFIRIKSLAGEPCRIAPGGLAGPYEIRSLPDGGTIPFTQNSDGTLQLTLARDADVVITMRGSSPELSIAPTTNPAKPYWGLP</sequence>
<dbReference type="GO" id="GO:0004560">
    <property type="term" value="F:alpha-L-fucosidase activity"/>
    <property type="evidence" value="ECO:0007669"/>
    <property type="project" value="TreeGrafter"/>
</dbReference>
<dbReference type="GO" id="GO:0005975">
    <property type="term" value="P:carbohydrate metabolic process"/>
    <property type="evidence" value="ECO:0007669"/>
    <property type="project" value="InterPro"/>
</dbReference>
<evidence type="ECO:0000313" key="6">
    <source>
        <dbReference type="Proteomes" id="UP000199515"/>
    </source>
</evidence>
<dbReference type="PANTHER" id="PTHR31084:SF0">
    <property type="entry name" value="ALPHA-L-FUCOSIDASE 2"/>
    <property type="match status" value="1"/>
</dbReference>
<evidence type="ECO:0000313" key="5">
    <source>
        <dbReference type="EMBL" id="SDY90799.1"/>
    </source>
</evidence>
<dbReference type="AlphaFoldDB" id="A0A1H3NRJ9"/>
<dbReference type="STRING" id="589385.SAMN05421504_107400"/>
<dbReference type="RefSeq" id="WP_091294946.1">
    <property type="nucleotide sequence ID" value="NZ_FNON01000007.1"/>
</dbReference>
<dbReference type="Proteomes" id="UP000199515">
    <property type="component" value="Unassembled WGS sequence"/>
</dbReference>
<evidence type="ECO:0000256" key="2">
    <source>
        <dbReference type="SAM" id="SignalP"/>
    </source>
</evidence>
<dbReference type="Gene3D" id="1.50.10.10">
    <property type="match status" value="1"/>
</dbReference>
<feature type="domain" description="Alpha fucosidase A-like C-terminal" evidence="3">
    <location>
        <begin position="631"/>
        <end position="718"/>
    </location>
</feature>
<accession>A0A1H3NRJ9</accession>
<feature type="region of interest" description="Disordered" evidence="1">
    <location>
        <begin position="381"/>
        <end position="400"/>
    </location>
</feature>
<dbReference type="PANTHER" id="PTHR31084">
    <property type="entry name" value="ALPHA-L-FUCOSIDASE 2"/>
    <property type="match status" value="1"/>
</dbReference>
<feature type="domain" description="Glycosyl hydrolase family 95 catalytic" evidence="4">
    <location>
        <begin position="299"/>
        <end position="608"/>
    </location>
</feature>